<sequence>MGNSSSQEEGGGNKHSNPSSSSGTPRPIRSPSRSSRHHHHHSSSLSSPPQHVPTQPVAVNNAAQHQQTIPAAVDSSGFPGGSSFLHNEFSHVENIATPATTTPAAVSAAIPVKESKKPERPAPLRRKSTLLLKGEHEPEVDEDMEFHRLNIQPGVQPTTTKPLSRAGSGDEIQLGDDYLTETKYETLISWHQGGEKVYVTGTFTGWRRMIKLNKNDDNTFSILLKLPAGTHRMRFVVDNELRCSDYMPSATDSMGNLVNYIEVGMDLDDDADMGMEPLHRTTSNYEEQRRVQDGNYQQDQRYIEEQQQLQQQEQLQQQQQADTEMGIDDDDLGGDGRYERFHEELPAEPEYKFTNEIPPVFTDPAVMDQFVASDYVTPPQLPPHLENVILNSNSNEKDNNSVLPIPNHVVLNHLATASIKHNVLAVASISRYSRKYVTQILYAPLC</sequence>
<organism evidence="1 2">
    <name type="scientific">Geotrichum galactomycetum</name>
    <dbReference type="NCBI Taxonomy" id="27317"/>
    <lineage>
        <taxon>Eukaryota</taxon>
        <taxon>Fungi</taxon>
        <taxon>Dikarya</taxon>
        <taxon>Ascomycota</taxon>
        <taxon>Saccharomycotina</taxon>
        <taxon>Dipodascomycetes</taxon>
        <taxon>Dipodascales</taxon>
        <taxon>Dipodascaceae</taxon>
        <taxon>Geotrichum</taxon>
    </lineage>
</organism>
<evidence type="ECO:0000313" key="1">
    <source>
        <dbReference type="EMBL" id="KAF5100244.1"/>
    </source>
</evidence>
<dbReference type="EMBL" id="QVQA01000024">
    <property type="protein sequence ID" value="KAF5100244.1"/>
    <property type="molecule type" value="Genomic_DNA"/>
</dbReference>
<accession>A0ACB6V787</accession>
<evidence type="ECO:0000313" key="2">
    <source>
        <dbReference type="Proteomes" id="UP000744676"/>
    </source>
</evidence>
<name>A0ACB6V787_9ASCO</name>
<reference evidence="1 2" key="1">
    <citation type="journal article" date="2020" name="Front. Microbiol.">
        <title>Phenotypic and Genetic Characterization of the Cheese Ripening Yeast Geotrichum candidum.</title>
        <authorList>
            <person name="Perkins V."/>
            <person name="Vignola S."/>
            <person name="Lessard M.H."/>
            <person name="Plante P.L."/>
            <person name="Corbeil J."/>
            <person name="Dugat-Bony E."/>
            <person name="Frenette M."/>
            <person name="Labrie S."/>
        </authorList>
    </citation>
    <scope>NUCLEOTIDE SEQUENCE [LARGE SCALE GENOMIC DNA]</scope>
    <source>
        <strain evidence="1 2">LMA-1147</strain>
    </source>
</reference>
<comment type="caution">
    <text evidence="1">The sequence shown here is derived from an EMBL/GenBank/DDBJ whole genome shotgun (WGS) entry which is preliminary data.</text>
</comment>
<dbReference type="Proteomes" id="UP000744676">
    <property type="component" value="Unassembled WGS sequence"/>
</dbReference>
<gene>
    <name evidence="1" type="ORF">D0Z00_001346</name>
</gene>
<protein>
    <submittedName>
        <fullName evidence="1">Uncharacterized protein</fullName>
    </submittedName>
</protein>
<proteinExistence type="predicted"/>
<keyword evidence="2" id="KW-1185">Reference proteome</keyword>